<proteinExistence type="predicted"/>
<dbReference type="AlphaFoldDB" id="A0A238XJ73"/>
<keyword evidence="3" id="KW-1185">Reference proteome</keyword>
<dbReference type="InterPro" id="IPR036280">
    <property type="entry name" value="Multihaem_cyt_sf"/>
</dbReference>
<evidence type="ECO:0000313" key="2">
    <source>
        <dbReference type="EMBL" id="SNR58977.1"/>
    </source>
</evidence>
<protein>
    <submittedName>
        <fullName evidence="2">NapC/NirT cytochrome c family, N-terminal region</fullName>
    </submittedName>
</protein>
<reference evidence="3" key="1">
    <citation type="submission" date="2017-06" db="EMBL/GenBank/DDBJ databases">
        <authorList>
            <person name="Varghese N."/>
            <person name="Submissions S."/>
        </authorList>
    </citation>
    <scope>NUCLEOTIDE SEQUENCE [LARGE SCALE GENOMIC DNA]</scope>
    <source>
        <strain evidence="3">DSM 15668</strain>
    </source>
</reference>
<organism evidence="2 3">
    <name type="scientific">Desulfurobacterium atlanticum</name>
    <dbReference type="NCBI Taxonomy" id="240169"/>
    <lineage>
        <taxon>Bacteria</taxon>
        <taxon>Pseudomonadati</taxon>
        <taxon>Aquificota</taxon>
        <taxon>Aquificia</taxon>
        <taxon>Desulfurobacteriales</taxon>
        <taxon>Desulfurobacteriaceae</taxon>
        <taxon>Desulfurobacterium</taxon>
    </lineage>
</organism>
<dbReference type="Gene3D" id="1.10.1130.10">
    <property type="entry name" value="Flavocytochrome C3, Chain A"/>
    <property type="match status" value="1"/>
</dbReference>
<dbReference type="SUPFAM" id="SSF48695">
    <property type="entry name" value="Multiheme cytochromes"/>
    <property type="match status" value="1"/>
</dbReference>
<dbReference type="OrthoDB" id="9783112at2"/>
<keyword evidence="1" id="KW-0732">Signal</keyword>
<feature type="signal peptide" evidence="1">
    <location>
        <begin position="1"/>
        <end position="22"/>
    </location>
</feature>
<sequence length="259" mass="28369">MRIGRFLLTIALGVLVGGTSYAAECGGKGYTGTDSSYCLKCHKPCVTSTLAKGEPKGCVKVPASFPLADGKVTCVTCHDMVNGNQQDMFLRGNYNPNQAMSFCFNCHTKECYTKFNPHEGMWLYSGKKLRQTCAYCHGRNNTADAKKVCIGCHTKNPHPGALEHVGQSTSVKDLPSVDGKIHCITCHNPHPSTLDKHEGKLLTGLGEKVAKADFEAVLKTISFRNLEHVEFKNGPRQLMRMSTEDGKLCLECHSDILNK</sequence>
<dbReference type="EMBL" id="FZOB01000001">
    <property type="protein sequence ID" value="SNR58977.1"/>
    <property type="molecule type" value="Genomic_DNA"/>
</dbReference>
<evidence type="ECO:0000256" key="1">
    <source>
        <dbReference type="SAM" id="SignalP"/>
    </source>
</evidence>
<dbReference type="Proteomes" id="UP000198405">
    <property type="component" value="Unassembled WGS sequence"/>
</dbReference>
<accession>A0A238XJ73</accession>
<evidence type="ECO:0000313" key="3">
    <source>
        <dbReference type="Proteomes" id="UP000198405"/>
    </source>
</evidence>
<gene>
    <name evidence="2" type="ORF">SAMN06265340_10136</name>
</gene>
<feature type="chain" id="PRO_5012805480" evidence="1">
    <location>
        <begin position="23"/>
        <end position="259"/>
    </location>
</feature>
<name>A0A238XJ73_9BACT</name>
<dbReference type="RefSeq" id="WP_089322074.1">
    <property type="nucleotide sequence ID" value="NZ_FZOB01000001.1"/>
</dbReference>